<dbReference type="InterPro" id="IPR009081">
    <property type="entry name" value="PP-bd_ACP"/>
</dbReference>
<keyword evidence="3" id="KW-0436">Ligase</keyword>
<dbReference type="GeneID" id="54325305"/>
<dbReference type="PANTHER" id="PTHR45527:SF3">
    <property type="entry name" value="SIDEROPHORE SYNTHETASE (EUROFUNG)"/>
    <property type="match status" value="1"/>
</dbReference>
<dbReference type="Gene3D" id="3.30.300.30">
    <property type="match status" value="1"/>
</dbReference>
<evidence type="ECO:0000256" key="2">
    <source>
        <dbReference type="ARBA" id="ARBA00022553"/>
    </source>
</evidence>
<dbReference type="GO" id="GO:0016874">
    <property type="term" value="F:ligase activity"/>
    <property type="evidence" value="ECO:0007669"/>
    <property type="project" value="UniProtKB-KW"/>
</dbReference>
<evidence type="ECO:0000259" key="5">
    <source>
        <dbReference type="PROSITE" id="PS50075"/>
    </source>
</evidence>
<dbReference type="Proteomes" id="UP000324241">
    <property type="component" value="Unassembled WGS sequence"/>
</dbReference>
<dbReference type="PANTHER" id="PTHR45527">
    <property type="entry name" value="NONRIBOSOMAL PEPTIDE SYNTHETASE"/>
    <property type="match status" value="1"/>
</dbReference>
<dbReference type="PROSITE" id="PS50075">
    <property type="entry name" value="CARRIER"/>
    <property type="match status" value="1"/>
</dbReference>
<dbReference type="GO" id="GO:0043041">
    <property type="term" value="P:amino acid activation for nonribosomal peptide biosynthetic process"/>
    <property type="evidence" value="ECO:0007669"/>
    <property type="project" value="TreeGrafter"/>
</dbReference>
<gene>
    <name evidence="6" type="ORF">ATNIH1004_002603</name>
</gene>
<dbReference type="InterPro" id="IPR036736">
    <property type="entry name" value="ACP-like_sf"/>
</dbReference>
<dbReference type="GO" id="GO:0031177">
    <property type="term" value="F:phosphopantetheine binding"/>
    <property type="evidence" value="ECO:0007669"/>
    <property type="project" value="TreeGrafter"/>
</dbReference>
<evidence type="ECO:0000256" key="4">
    <source>
        <dbReference type="ARBA" id="ARBA00029454"/>
    </source>
</evidence>
<dbReference type="GO" id="GO:0005737">
    <property type="term" value="C:cytoplasm"/>
    <property type="evidence" value="ECO:0007669"/>
    <property type="project" value="TreeGrafter"/>
</dbReference>
<dbReference type="InterPro" id="IPR001242">
    <property type="entry name" value="Condensation_dom"/>
</dbReference>
<evidence type="ECO:0000313" key="6">
    <source>
        <dbReference type="EMBL" id="KAA8649924.1"/>
    </source>
</evidence>
<evidence type="ECO:0000313" key="7">
    <source>
        <dbReference type="Proteomes" id="UP000324241"/>
    </source>
</evidence>
<dbReference type="InterPro" id="IPR000873">
    <property type="entry name" value="AMP-dep_synth/lig_dom"/>
</dbReference>
<organism evidence="6 7">
    <name type="scientific">Aspergillus tanneri</name>
    <dbReference type="NCBI Taxonomy" id="1220188"/>
    <lineage>
        <taxon>Eukaryota</taxon>
        <taxon>Fungi</taxon>
        <taxon>Dikarya</taxon>
        <taxon>Ascomycota</taxon>
        <taxon>Pezizomycotina</taxon>
        <taxon>Eurotiomycetes</taxon>
        <taxon>Eurotiomycetidae</taxon>
        <taxon>Eurotiales</taxon>
        <taxon>Aspergillaceae</taxon>
        <taxon>Aspergillus</taxon>
        <taxon>Aspergillus subgen. Circumdati</taxon>
    </lineage>
</organism>
<dbReference type="InterPro" id="IPR042099">
    <property type="entry name" value="ANL_N_sf"/>
</dbReference>
<keyword evidence="2" id="KW-0597">Phosphoprotein</keyword>
<dbReference type="Gene3D" id="1.10.1200.10">
    <property type="entry name" value="ACP-like"/>
    <property type="match status" value="1"/>
</dbReference>
<name>A0A5M9MX37_9EURO</name>
<dbReference type="GO" id="GO:0044550">
    <property type="term" value="P:secondary metabolite biosynthetic process"/>
    <property type="evidence" value="ECO:0007669"/>
    <property type="project" value="TreeGrafter"/>
</dbReference>
<dbReference type="SUPFAM" id="SSF47336">
    <property type="entry name" value="ACP-like"/>
    <property type="match status" value="1"/>
</dbReference>
<comment type="similarity">
    <text evidence="4">Belongs to the NRP synthetase family.</text>
</comment>
<proteinExistence type="inferred from homology"/>
<dbReference type="SUPFAM" id="SSF52777">
    <property type="entry name" value="CoA-dependent acyltransferases"/>
    <property type="match status" value="1"/>
</dbReference>
<dbReference type="Pfam" id="PF00668">
    <property type="entry name" value="Condensation"/>
    <property type="match status" value="1"/>
</dbReference>
<evidence type="ECO:0000256" key="1">
    <source>
        <dbReference type="ARBA" id="ARBA00022450"/>
    </source>
</evidence>
<keyword evidence="1" id="KW-0596">Phosphopantetheine</keyword>
<dbReference type="Gene3D" id="3.40.50.12780">
    <property type="entry name" value="N-terminal domain of ligase-like"/>
    <property type="match status" value="1"/>
</dbReference>
<dbReference type="EMBL" id="QUQM01000001">
    <property type="protein sequence ID" value="KAA8649924.1"/>
    <property type="molecule type" value="Genomic_DNA"/>
</dbReference>
<dbReference type="Gene3D" id="3.30.559.10">
    <property type="entry name" value="Chloramphenicol acetyltransferase-like domain"/>
    <property type="match status" value="1"/>
</dbReference>
<accession>A0A5M9MX37</accession>
<protein>
    <submittedName>
        <fullName evidence="6">Nonribosomal peptide synthetases (NRPS)</fullName>
    </submittedName>
</protein>
<dbReference type="Pfam" id="PF00501">
    <property type="entry name" value="AMP-binding"/>
    <property type="match status" value="1"/>
</dbReference>
<dbReference type="RefSeq" id="XP_033429285.1">
    <property type="nucleotide sequence ID" value="XM_033567290.1"/>
</dbReference>
<sequence length="550" mass="60967">MRPEDVSCLETLVLSGEAVKQENVEVWASKVMLVNLYGPAEATACTVGRIPPVGWIPGTIGSMVGGVGWVCVPSNASQLAPVGTIGELVIEGAVVSRGYLNDRERTRASFLKGASLPTWLCRFRQGDRTQSRLYRPGDLVQYNADGTIRYIGRKDTQTKLRGQRIELGEVETWIYRNASLVVFIHEHRNYDEEGDEDAVSDDRPLFKKPIKAFRESAAVVETRLHEVIPRYMVPSLFIPVHEMPKTATGKMNRRLLREEASRLSREDILLYRVTRGSMGKVTTKTEEILQGIWARILSLPAKVIGVDDDFFGLGGDLISAMTLAAMARSQGLALTVADIFDNSALNKQAARTRSTSLFSINATPFSLVEVGESGNALLEPGIFYTVASANFTFYFVGNIDVGRLEQACASVFAKHEILRTLFISYRDTLVQVILRDIQCPFHHTADVEDLTTATKALYDQGAGRHITEVGLPLRYTLLSNLPQSQHIFSIRISHAQYDGVCLRLLCDQIQAAYNDLTKFASAPPETDFSSFCTTAVSRLTKKPRLLENIP</sequence>
<comment type="caution">
    <text evidence="6">The sequence shown here is derived from an EMBL/GenBank/DDBJ whole genome shotgun (WGS) entry which is preliminary data.</text>
</comment>
<dbReference type="Pfam" id="PF00550">
    <property type="entry name" value="PP-binding"/>
    <property type="match status" value="1"/>
</dbReference>
<dbReference type="AlphaFoldDB" id="A0A5M9MX37"/>
<evidence type="ECO:0000256" key="3">
    <source>
        <dbReference type="ARBA" id="ARBA00022598"/>
    </source>
</evidence>
<feature type="domain" description="Carrier" evidence="5">
    <location>
        <begin position="280"/>
        <end position="356"/>
    </location>
</feature>
<dbReference type="VEuPathDB" id="FungiDB:EYZ11_012325"/>
<reference evidence="6 7" key="1">
    <citation type="submission" date="2019-08" db="EMBL/GenBank/DDBJ databases">
        <title>The genome sequence of a newly discovered highly antifungal drug resistant Aspergillus species, Aspergillus tanneri NIH 1004.</title>
        <authorList>
            <person name="Mounaud S."/>
            <person name="Singh I."/>
            <person name="Joardar V."/>
            <person name="Pakala S."/>
            <person name="Pakala S."/>
            <person name="Venepally P."/>
            <person name="Chung J.K."/>
            <person name="Losada L."/>
            <person name="Nierman W.C."/>
        </authorList>
    </citation>
    <scope>NUCLEOTIDE SEQUENCE [LARGE SCALE GENOMIC DNA]</scope>
    <source>
        <strain evidence="6 7">NIH1004</strain>
    </source>
</reference>
<dbReference type="InterPro" id="IPR023213">
    <property type="entry name" value="CAT-like_dom_sf"/>
</dbReference>
<dbReference type="InterPro" id="IPR045851">
    <property type="entry name" value="AMP-bd_C_sf"/>
</dbReference>
<dbReference type="SUPFAM" id="SSF56801">
    <property type="entry name" value="Acetyl-CoA synthetase-like"/>
    <property type="match status" value="1"/>
</dbReference>
<dbReference type="OrthoDB" id="4511088at2759"/>